<gene>
    <name evidence="2" type="ORF">C2G38_2038579</name>
</gene>
<feature type="compositionally biased region" description="Basic and acidic residues" evidence="1">
    <location>
        <begin position="64"/>
        <end position="74"/>
    </location>
</feature>
<proteinExistence type="predicted"/>
<evidence type="ECO:0000313" key="3">
    <source>
        <dbReference type="Proteomes" id="UP000266673"/>
    </source>
</evidence>
<evidence type="ECO:0000313" key="2">
    <source>
        <dbReference type="EMBL" id="RIB16438.1"/>
    </source>
</evidence>
<reference evidence="2 3" key="1">
    <citation type="submission" date="2018-06" db="EMBL/GenBank/DDBJ databases">
        <title>Comparative genomics reveals the genomic features of Rhizophagus irregularis, R. cerebriforme, R. diaphanum and Gigaspora rosea, and their symbiotic lifestyle signature.</title>
        <authorList>
            <person name="Morin E."/>
            <person name="San Clemente H."/>
            <person name="Chen E.C.H."/>
            <person name="De La Providencia I."/>
            <person name="Hainaut M."/>
            <person name="Kuo A."/>
            <person name="Kohler A."/>
            <person name="Murat C."/>
            <person name="Tang N."/>
            <person name="Roy S."/>
            <person name="Loubradou J."/>
            <person name="Henrissat B."/>
            <person name="Grigoriev I.V."/>
            <person name="Corradi N."/>
            <person name="Roux C."/>
            <person name="Martin F.M."/>
        </authorList>
    </citation>
    <scope>NUCLEOTIDE SEQUENCE [LARGE SCALE GENOMIC DNA]</scope>
    <source>
        <strain evidence="2 3">DAOM 194757</strain>
    </source>
</reference>
<organism evidence="2 3">
    <name type="scientific">Gigaspora rosea</name>
    <dbReference type="NCBI Taxonomy" id="44941"/>
    <lineage>
        <taxon>Eukaryota</taxon>
        <taxon>Fungi</taxon>
        <taxon>Fungi incertae sedis</taxon>
        <taxon>Mucoromycota</taxon>
        <taxon>Glomeromycotina</taxon>
        <taxon>Glomeromycetes</taxon>
        <taxon>Diversisporales</taxon>
        <taxon>Gigasporaceae</taxon>
        <taxon>Gigaspora</taxon>
    </lineage>
</organism>
<name>A0A397V493_9GLOM</name>
<dbReference type="Proteomes" id="UP000266673">
    <property type="component" value="Unassembled WGS sequence"/>
</dbReference>
<feature type="compositionally biased region" description="Polar residues" evidence="1">
    <location>
        <begin position="76"/>
        <end position="90"/>
    </location>
</feature>
<feature type="compositionally biased region" description="Basic and acidic residues" evidence="1">
    <location>
        <begin position="93"/>
        <end position="103"/>
    </location>
</feature>
<protein>
    <submittedName>
        <fullName evidence="2">Uncharacterized protein</fullName>
    </submittedName>
</protein>
<comment type="caution">
    <text evidence="2">The sequence shown here is derived from an EMBL/GenBank/DDBJ whole genome shotgun (WGS) entry which is preliminary data.</text>
</comment>
<feature type="region of interest" description="Disordered" evidence="1">
    <location>
        <begin position="52"/>
        <end position="103"/>
    </location>
</feature>
<keyword evidence="3" id="KW-1185">Reference proteome</keyword>
<dbReference type="EMBL" id="QKWP01000676">
    <property type="protein sequence ID" value="RIB16438.1"/>
    <property type="molecule type" value="Genomic_DNA"/>
</dbReference>
<dbReference type="AlphaFoldDB" id="A0A397V493"/>
<evidence type="ECO:0000256" key="1">
    <source>
        <dbReference type="SAM" id="MobiDB-lite"/>
    </source>
</evidence>
<accession>A0A397V493</accession>
<sequence>MHDNRTSNLGLDCKNSNKVEKNEIEELIGEINIDQEEDEAHKVVEKEIYHVDEQIEPGRNNNAEIEKENPRDYQDSAETYESNQETLAENNENDEKKKSDGTERLLTKEALYHACENWTRKVLEF</sequence>